<dbReference type="Proteomes" id="UP000019426">
    <property type="component" value="Chromosome M2/40_rep1"/>
</dbReference>
<dbReference type="PATRIC" id="fig|1216932.3.peg.1955"/>
<keyword evidence="4" id="KW-0819">tRNA processing</keyword>
<name>W6RZS0_9CLOT</name>
<sequence>MGGITYDYMERYIRDLIPENNDFLKELEEYATEYNVPIIQKEGAQFLKTIVAIKKPKKVLELGTAIGYSALTIYQSNKCKITTIDRSADMVAKARENIEKAGAKEDINVIEGDVLEVVKGLDEKFDLIFMDAGKGHYNHLLDDILRLLSEDGVIVADNVLFRGMVANDDLVIRRKITIVKRMRAYLEMINEREELVTSIIPMGDGIALTTRRK</sequence>
<comment type="similarity">
    <text evidence="4">Belongs to the class I-like SAM-binding methyltransferase superfamily. Cation-dependent O-methyltransferase family.</text>
</comment>
<keyword evidence="2 4" id="KW-0808">Transferase</keyword>
<accession>W6RZS0</accession>
<evidence type="ECO:0000313" key="5">
    <source>
        <dbReference type="EMBL" id="CDM69114.1"/>
    </source>
</evidence>
<dbReference type="GO" id="GO:0016300">
    <property type="term" value="F:tRNA (uridine) methyltransferase activity"/>
    <property type="evidence" value="ECO:0007669"/>
    <property type="project" value="UniProtKB-UniRule"/>
</dbReference>
<keyword evidence="3 4" id="KW-0949">S-adenosyl-L-methionine</keyword>
<feature type="binding site" evidence="4">
    <location>
        <position position="69"/>
    </location>
    <ligand>
        <name>S-adenosyl-L-methionine</name>
        <dbReference type="ChEBI" id="CHEBI:59789"/>
    </ligand>
</feature>
<dbReference type="GO" id="GO:0000287">
    <property type="term" value="F:magnesium ion binding"/>
    <property type="evidence" value="ECO:0007669"/>
    <property type="project" value="UniProtKB-UniRule"/>
</dbReference>
<feature type="binding site" evidence="4">
    <location>
        <position position="158"/>
    </location>
    <ligand>
        <name>Mg(2+)</name>
        <dbReference type="ChEBI" id="CHEBI:18420"/>
    </ligand>
</feature>
<comment type="catalytic activity">
    <reaction evidence="4">
        <text>5-hydroxyuridine(34) in tRNA + S-adenosyl-L-methionine = 5-methoxyuridine(34) in tRNA + S-adenosyl-L-homocysteine + H(+)</text>
        <dbReference type="Rhea" id="RHEA:60524"/>
        <dbReference type="Rhea" id="RHEA-COMP:13381"/>
        <dbReference type="Rhea" id="RHEA-COMP:15591"/>
        <dbReference type="ChEBI" id="CHEBI:15378"/>
        <dbReference type="ChEBI" id="CHEBI:57856"/>
        <dbReference type="ChEBI" id="CHEBI:59789"/>
        <dbReference type="ChEBI" id="CHEBI:136877"/>
        <dbReference type="ChEBI" id="CHEBI:143860"/>
    </reaction>
</comment>
<dbReference type="eggNOG" id="COG4122">
    <property type="taxonomic scope" value="Bacteria"/>
</dbReference>
<dbReference type="EC" id="2.1.1.-" evidence="4"/>
<feature type="binding site" evidence="4">
    <location>
        <position position="131"/>
    </location>
    <ligand>
        <name>S-adenosyl-L-methionine</name>
        <dbReference type="ChEBI" id="CHEBI:59789"/>
    </ligand>
</feature>
<keyword evidence="6" id="KW-1185">Reference proteome</keyword>
<dbReference type="PANTHER" id="PTHR10509:SF14">
    <property type="entry name" value="CAFFEOYL-COA O-METHYLTRANSFERASE 3-RELATED"/>
    <property type="match status" value="1"/>
</dbReference>
<dbReference type="GO" id="GO:0030488">
    <property type="term" value="P:tRNA methylation"/>
    <property type="evidence" value="ECO:0007669"/>
    <property type="project" value="UniProtKB-UniRule"/>
</dbReference>
<dbReference type="GO" id="GO:0008757">
    <property type="term" value="F:S-adenosylmethionine-dependent methyltransferase activity"/>
    <property type="evidence" value="ECO:0007669"/>
    <property type="project" value="TreeGrafter"/>
</dbReference>
<dbReference type="HOGENOM" id="CLU_067676_4_0_9"/>
<feature type="binding site" evidence="4">
    <location>
        <position position="39"/>
    </location>
    <ligand>
        <name>S-adenosyl-L-methionine</name>
        <dbReference type="ChEBI" id="CHEBI:59789"/>
    </ligand>
</feature>
<proteinExistence type="inferred from homology"/>
<dbReference type="PROSITE" id="PS51682">
    <property type="entry name" value="SAM_OMT_I"/>
    <property type="match status" value="1"/>
</dbReference>
<dbReference type="InterPro" id="IPR050362">
    <property type="entry name" value="Cation-dep_OMT"/>
</dbReference>
<dbReference type="Pfam" id="PF01596">
    <property type="entry name" value="Methyltransf_3"/>
    <property type="match status" value="1"/>
</dbReference>
<comment type="subunit">
    <text evidence="4">Homodimer.</text>
</comment>
<reference evidence="5 6" key="1">
    <citation type="submission" date="2013-11" db="EMBL/GenBank/DDBJ databases">
        <title>Complete genome sequence of Clostridum sp. M2/40.</title>
        <authorList>
            <person name="Wibberg D."/>
            <person name="Puehler A."/>
            <person name="Schlueter A."/>
        </authorList>
    </citation>
    <scope>NUCLEOTIDE SEQUENCE [LARGE SCALE GENOMIC DNA]</scope>
    <source>
        <strain evidence="6">M2/40</strain>
    </source>
</reference>
<dbReference type="STRING" id="1216932.CM240_1956"/>
<keyword evidence="4" id="KW-0460">Magnesium</keyword>
<dbReference type="SUPFAM" id="SSF53335">
    <property type="entry name" value="S-adenosyl-L-methionine-dependent methyltransferases"/>
    <property type="match status" value="1"/>
</dbReference>
<dbReference type="InterPro" id="IPR043675">
    <property type="entry name" value="TrmR_methyltr"/>
</dbReference>
<protein>
    <recommendedName>
        <fullName evidence="4">tRNA 5-hydroxyuridine methyltransferase</fullName>
        <ecNumber evidence="4">2.1.1.-</ecNumber>
    </recommendedName>
    <alternativeName>
        <fullName evidence="4">ho5U methyltransferase</fullName>
    </alternativeName>
</protein>
<dbReference type="GO" id="GO:0008171">
    <property type="term" value="F:O-methyltransferase activity"/>
    <property type="evidence" value="ECO:0007669"/>
    <property type="project" value="InterPro"/>
</dbReference>
<keyword evidence="1 4" id="KW-0489">Methyltransferase</keyword>
<dbReference type="InterPro" id="IPR002935">
    <property type="entry name" value="SAM_O-MeTrfase"/>
</dbReference>
<evidence type="ECO:0000313" key="6">
    <source>
        <dbReference type="Proteomes" id="UP000019426"/>
    </source>
</evidence>
<dbReference type="Gene3D" id="3.40.50.150">
    <property type="entry name" value="Vaccinia Virus protein VP39"/>
    <property type="match status" value="1"/>
</dbReference>
<dbReference type="CDD" id="cd02440">
    <property type="entry name" value="AdoMet_MTases"/>
    <property type="match status" value="1"/>
</dbReference>
<dbReference type="PANTHER" id="PTHR10509">
    <property type="entry name" value="O-METHYLTRANSFERASE-RELATED"/>
    <property type="match status" value="1"/>
</dbReference>
<dbReference type="KEGG" id="clt:CM240_1956"/>
<feature type="binding site" evidence="4">
    <location>
        <position position="157"/>
    </location>
    <ligand>
        <name>Mg(2+)</name>
        <dbReference type="ChEBI" id="CHEBI:18420"/>
    </ligand>
</feature>
<feature type="binding site" evidence="4">
    <location>
        <position position="85"/>
    </location>
    <ligand>
        <name>S-adenosyl-L-methionine</name>
        <dbReference type="ChEBI" id="CHEBI:59789"/>
    </ligand>
</feature>
<evidence type="ECO:0000256" key="3">
    <source>
        <dbReference type="ARBA" id="ARBA00022691"/>
    </source>
</evidence>
<dbReference type="AlphaFoldDB" id="W6RZS0"/>
<evidence type="ECO:0000256" key="2">
    <source>
        <dbReference type="ARBA" id="ARBA00022679"/>
    </source>
</evidence>
<feature type="binding site" evidence="4">
    <location>
        <position position="131"/>
    </location>
    <ligand>
        <name>Mg(2+)</name>
        <dbReference type="ChEBI" id="CHEBI:18420"/>
    </ligand>
</feature>
<dbReference type="EMBL" id="HG917868">
    <property type="protein sequence ID" value="CDM69114.1"/>
    <property type="molecule type" value="Genomic_DNA"/>
</dbReference>
<evidence type="ECO:0000256" key="1">
    <source>
        <dbReference type="ARBA" id="ARBA00022603"/>
    </source>
</evidence>
<comment type="caution">
    <text evidence="4">Lacks conserved residue(s) required for the propagation of feature annotation.</text>
</comment>
<dbReference type="InterPro" id="IPR029063">
    <property type="entry name" value="SAM-dependent_MTases_sf"/>
</dbReference>
<gene>
    <name evidence="4" type="primary">trmR</name>
    <name evidence="5" type="ORF">CM240_1956</name>
</gene>
<dbReference type="HAMAP" id="MF_02217">
    <property type="entry name" value="TrmR_methyltr"/>
    <property type="match status" value="1"/>
</dbReference>
<comment type="function">
    <text evidence="4">Catalyzes the methylation of 5-hydroxyuridine (ho5U) to form 5-methoxyuridine (mo5U) at position 34 in tRNAs.</text>
</comment>
<evidence type="ECO:0000256" key="4">
    <source>
        <dbReference type="HAMAP-Rule" id="MF_02217"/>
    </source>
</evidence>
<keyword evidence="4" id="KW-0479">Metal-binding</keyword>
<dbReference type="OrthoDB" id="9799672at2"/>
<dbReference type="RefSeq" id="WP_044038840.1">
    <property type="nucleotide sequence ID" value="NZ_HG917868.1"/>
</dbReference>
<organism evidence="5 6">
    <name type="scientific">Clostridium bornimense</name>
    <dbReference type="NCBI Taxonomy" id="1216932"/>
    <lineage>
        <taxon>Bacteria</taxon>
        <taxon>Bacillati</taxon>
        <taxon>Bacillota</taxon>
        <taxon>Clostridia</taxon>
        <taxon>Eubacteriales</taxon>
        <taxon>Clostridiaceae</taxon>
        <taxon>Clostridium</taxon>
    </lineage>
</organism>